<organism evidence="1 2">
    <name type="scientific">Magnusiomyces paraingens</name>
    <dbReference type="NCBI Taxonomy" id="2606893"/>
    <lineage>
        <taxon>Eukaryota</taxon>
        <taxon>Fungi</taxon>
        <taxon>Dikarya</taxon>
        <taxon>Ascomycota</taxon>
        <taxon>Saccharomycotina</taxon>
        <taxon>Dipodascomycetes</taxon>
        <taxon>Dipodascales</taxon>
        <taxon>Dipodascaceae</taxon>
        <taxon>Magnusiomyces</taxon>
    </lineage>
</organism>
<keyword evidence="2" id="KW-1185">Reference proteome</keyword>
<sequence length="210" mass="24732">MSKYMNSLPFEQQEQHWAILNTMVPAEQERYFKDLDKKYESTCRTEYTPKVTVSPQSGLRQKLYEAVLKMEQEEEERKRQEILKHVEVLCATSMIVSSDTENMTSQGYFYEKKEPENGENQNSFPLDNNTDDVMLKYKDQDQRLEINNTYCIIHNSSLESDEWKPSVVSSVTTMESLESFNSEPELFTESPKKKHQIRSKLKNLFKLSLK</sequence>
<reference evidence="1 2" key="1">
    <citation type="submission" date="2019-09" db="EMBL/GenBank/DDBJ databases">
        <authorList>
            <person name="Brejova B."/>
        </authorList>
    </citation>
    <scope>NUCLEOTIDE SEQUENCE [LARGE SCALE GENOMIC DNA]</scope>
</reference>
<protein>
    <submittedName>
        <fullName evidence="1">Uncharacterized protein</fullName>
    </submittedName>
</protein>
<dbReference type="EMBL" id="CABVLU010000001">
    <property type="protein sequence ID" value="VVT46118.1"/>
    <property type="molecule type" value="Genomic_DNA"/>
</dbReference>
<dbReference type="Proteomes" id="UP000398389">
    <property type="component" value="Unassembled WGS sequence"/>
</dbReference>
<dbReference type="AlphaFoldDB" id="A0A5E8B3S0"/>
<dbReference type="GeneID" id="43579878"/>
<dbReference type="RefSeq" id="XP_031851669.1">
    <property type="nucleotide sequence ID" value="XM_031995778.1"/>
</dbReference>
<name>A0A5E8B3S0_9ASCO</name>
<evidence type="ECO:0000313" key="1">
    <source>
        <dbReference type="EMBL" id="VVT46118.1"/>
    </source>
</evidence>
<gene>
    <name evidence="1" type="ORF">SAPINGB_P001055</name>
</gene>
<proteinExistence type="predicted"/>
<evidence type="ECO:0000313" key="2">
    <source>
        <dbReference type="Proteomes" id="UP000398389"/>
    </source>
</evidence>
<accession>A0A5E8B3S0</accession>